<keyword evidence="2" id="KW-1185">Reference proteome</keyword>
<dbReference type="Proteomes" id="UP000703674">
    <property type="component" value="Unassembled WGS sequence"/>
</dbReference>
<accession>A0ABX1D8G7</accession>
<evidence type="ECO:0000313" key="1">
    <source>
        <dbReference type="EMBL" id="NJW55471.1"/>
    </source>
</evidence>
<reference evidence="1 2" key="1">
    <citation type="submission" date="2020-03" db="EMBL/GenBank/DDBJ databases">
        <title>Salinimicrobium sp. nov, isolated from SCS.</title>
        <authorList>
            <person name="Cao W.R."/>
        </authorList>
    </citation>
    <scope>NUCLEOTIDE SEQUENCE [LARGE SCALE GENOMIC DNA]</scope>
    <source>
        <strain evidence="2">J15B91</strain>
    </source>
</reference>
<feature type="non-terminal residue" evidence="1">
    <location>
        <position position="111"/>
    </location>
</feature>
<name>A0ABX1D8G7_9FLAO</name>
<organism evidence="1 2">
    <name type="scientific">Salinimicrobium oceani</name>
    <dbReference type="NCBI Taxonomy" id="2722702"/>
    <lineage>
        <taxon>Bacteria</taxon>
        <taxon>Pseudomonadati</taxon>
        <taxon>Bacteroidota</taxon>
        <taxon>Flavobacteriia</taxon>
        <taxon>Flavobacteriales</taxon>
        <taxon>Flavobacteriaceae</taxon>
        <taxon>Salinimicrobium</taxon>
    </lineage>
</organism>
<sequence length="111" mass="13067">MYRINKEKNNIAKLEERLFSDLKIRERENLQEWIAKNPEMLGEELLIIQKEFDGFNDTQERLDLLAIDKDGGLVIIENKLDDSGRNVVWQALKYTSYCSTLTNSQIINIYQ</sequence>
<comment type="caution">
    <text evidence="1">The sequence shown here is derived from an EMBL/GenBank/DDBJ whole genome shotgun (WGS) entry which is preliminary data.</text>
</comment>
<dbReference type="EMBL" id="JAAVJR010001187">
    <property type="protein sequence ID" value="NJW55471.1"/>
    <property type="molecule type" value="Genomic_DNA"/>
</dbReference>
<evidence type="ECO:0000313" key="2">
    <source>
        <dbReference type="Proteomes" id="UP000703674"/>
    </source>
</evidence>
<gene>
    <name evidence="1" type="ORF">HC175_21385</name>
</gene>
<dbReference type="InterPro" id="IPR011856">
    <property type="entry name" value="tRNA_endonuc-like_dom_sf"/>
</dbReference>
<dbReference type="Gene3D" id="3.40.1350.10">
    <property type="match status" value="1"/>
</dbReference>
<protein>
    <submittedName>
        <fullName evidence="1">DUF91 domain-containing protein</fullName>
    </submittedName>
</protein>
<proteinExistence type="predicted"/>